<dbReference type="Pfam" id="PF10545">
    <property type="entry name" value="MADF_DNA_bdg"/>
    <property type="match status" value="1"/>
</dbReference>
<dbReference type="AlphaFoldDB" id="A0A6J2JUF2"/>
<reference evidence="4" key="1">
    <citation type="submission" date="2025-08" db="UniProtKB">
        <authorList>
            <consortium name="RefSeq"/>
        </authorList>
    </citation>
    <scope>IDENTIFICATION</scope>
    <source>
        <tissue evidence="4">Silk gland</tissue>
    </source>
</reference>
<feature type="domain" description="MADF" evidence="2">
    <location>
        <begin position="5"/>
        <end position="93"/>
    </location>
</feature>
<protein>
    <submittedName>
        <fullName evidence="4">Uncharacterized protein LOC114244265</fullName>
    </submittedName>
</protein>
<dbReference type="InterPro" id="IPR006578">
    <property type="entry name" value="MADF-dom"/>
</dbReference>
<dbReference type="SMART" id="SM00595">
    <property type="entry name" value="MADF"/>
    <property type="match status" value="1"/>
</dbReference>
<evidence type="ECO:0000313" key="4">
    <source>
        <dbReference type="RefSeq" id="XP_028031824.1"/>
    </source>
</evidence>
<dbReference type="GO" id="GO:0005667">
    <property type="term" value="C:transcription regulator complex"/>
    <property type="evidence" value="ECO:0007669"/>
    <property type="project" value="TreeGrafter"/>
</dbReference>
<organism evidence="3 4">
    <name type="scientific">Bombyx mandarina</name>
    <name type="common">Wild silk moth</name>
    <name type="synonym">Wild silkworm</name>
    <dbReference type="NCBI Taxonomy" id="7092"/>
    <lineage>
        <taxon>Eukaryota</taxon>
        <taxon>Metazoa</taxon>
        <taxon>Ecdysozoa</taxon>
        <taxon>Arthropoda</taxon>
        <taxon>Hexapoda</taxon>
        <taxon>Insecta</taxon>
        <taxon>Pterygota</taxon>
        <taxon>Neoptera</taxon>
        <taxon>Endopterygota</taxon>
        <taxon>Lepidoptera</taxon>
        <taxon>Glossata</taxon>
        <taxon>Ditrysia</taxon>
        <taxon>Bombycoidea</taxon>
        <taxon>Bombycidae</taxon>
        <taxon>Bombycinae</taxon>
        <taxon>Bombyx</taxon>
    </lineage>
</organism>
<dbReference type="GeneID" id="114244265"/>
<dbReference type="GO" id="GO:0006357">
    <property type="term" value="P:regulation of transcription by RNA polymerase II"/>
    <property type="evidence" value="ECO:0007669"/>
    <property type="project" value="TreeGrafter"/>
</dbReference>
<dbReference type="GO" id="GO:0005634">
    <property type="term" value="C:nucleus"/>
    <property type="evidence" value="ECO:0007669"/>
    <property type="project" value="TreeGrafter"/>
</dbReference>
<gene>
    <name evidence="4" type="primary">LOC114244265</name>
</gene>
<feature type="region of interest" description="Disordered" evidence="1">
    <location>
        <begin position="97"/>
        <end position="150"/>
    </location>
</feature>
<dbReference type="RefSeq" id="XP_028031824.1">
    <property type="nucleotide sequence ID" value="XM_028176023.1"/>
</dbReference>
<evidence type="ECO:0000259" key="2">
    <source>
        <dbReference type="PROSITE" id="PS51029"/>
    </source>
</evidence>
<feature type="compositionally biased region" description="Basic and acidic residues" evidence="1">
    <location>
        <begin position="255"/>
        <end position="270"/>
    </location>
</feature>
<dbReference type="InterPro" id="IPR039353">
    <property type="entry name" value="TF_Adf1"/>
</dbReference>
<dbReference type="KEGG" id="bman:114244265"/>
<feature type="compositionally biased region" description="Polar residues" evidence="1">
    <location>
        <begin position="97"/>
        <end position="114"/>
    </location>
</feature>
<proteinExistence type="predicted"/>
<feature type="compositionally biased region" description="Polar residues" evidence="1">
    <location>
        <begin position="131"/>
        <end position="146"/>
    </location>
</feature>
<feature type="compositionally biased region" description="Low complexity" evidence="1">
    <location>
        <begin position="228"/>
        <end position="239"/>
    </location>
</feature>
<sequence>MDVGRLIECVKDHVYLYDIKHKDYKNIALKTAVWEAIAKELHQTCDTVKLKWKTIRDGYIKYKKQVKDSAFNGKKINDYIWRSQLVFLDSHNVTRNSKANQNNQKALTQLQTEDSPGEAAWHSPKPEAHTSQESQSPSDMNYQNESRLTKRKAEDDVDKILNYLVNKKEKKYDAVDYLFMSYAETFKTFSSRTQTDMKLELANLFLNAELKEFANAESAQRLTAEAQSGSDSSSSSSDSDNCENSQTDPIGTMDVKIERSSTPDYFEQKF</sequence>
<accession>A0A6J2JUF2</accession>
<dbReference type="PROSITE" id="PS51029">
    <property type="entry name" value="MADF"/>
    <property type="match status" value="1"/>
</dbReference>
<evidence type="ECO:0000256" key="1">
    <source>
        <dbReference type="SAM" id="MobiDB-lite"/>
    </source>
</evidence>
<evidence type="ECO:0000313" key="3">
    <source>
        <dbReference type="Proteomes" id="UP000504629"/>
    </source>
</evidence>
<dbReference type="PANTHER" id="PTHR12243:SF67">
    <property type="entry name" value="COREPRESSOR OF PANGOLIN, ISOFORM A-RELATED"/>
    <property type="match status" value="1"/>
</dbReference>
<name>A0A6J2JUF2_BOMMA</name>
<feature type="region of interest" description="Disordered" evidence="1">
    <location>
        <begin position="221"/>
        <end position="270"/>
    </location>
</feature>
<dbReference type="OrthoDB" id="6081971at2759"/>
<dbReference type="Proteomes" id="UP000504629">
    <property type="component" value="Unplaced"/>
</dbReference>
<dbReference type="PANTHER" id="PTHR12243">
    <property type="entry name" value="MADF DOMAIN TRANSCRIPTION FACTOR"/>
    <property type="match status" value="1"/>
</dbReference>
<keyword evidence="3" id="KW-1185">Reference proteome</keyword>